<dbReference type="Proteomes" id="UP000033428">
    <property type="component" value="Unassembled WGS sequence"/>
</dbReference>
<sequence>MNSASDKFNNLCDNKDLSIYEYMYFKKVKLLENGGMEKDFCIE</sequence>
<proteinExistence type="predicted"/>
<keyword evidence="2" id="KW-1185">Reference proteome</keyword>
<protein>
    <submittedName>
        <fullName evidence="1">Uncharacterized protein</fullName>
    </submittedName>
</protein>
<dbReference type="EMBL" id="JYNY01000339">
    <property type="protein sequence ID" value="KJJ84535.1"/>
    <property type="molecule type" value="Genomic_DNA"/>
</dbReference>
<evidence type="ECO:0000313" key="2">
    <source>
        <dbReference type="Proteomes" id="UP000033428"/>
    </source>
</evidence>
<dbReference type="AlphaFoldDB" id="A0A0F0CSW6"/>
<feature type="non-terminal residue" evidence="1">
    <location>
        <position position="43"/>
    </location>
</feature>
<gene>
    <name evidence="1" type="ORF">OMAG_001597</name>
</gene>
<accession>A0A0F0CSW6</accession>
<reference evidence="1 2" key="1">
    <citation type="submission" date="2015-02" db="EMBL/GenBank/DDBJ databases">
        <title>Single-cell genomics of uncultivated deep-branching MTB reveals a conserved set of magnetosome genes.</title>
        <authorList>
            <person name="Kolinko S."/>
            <person name="Richter M."/>
            <person name="Glockner F.O."/>
            <person name="Brachmann A."/>
            <person name="Schuler D."/>
        </authorList>
    </citation>
    <scope>NUCLEOTIDE SEQUENCE [LARGE SCALE GENOMIC DNA]</scope>
    <source>
        <strain evidence="1">SKK-01</strain>
    </source>
</reference>
<name>A0A0F0CSW6_9BACT</name>
<comment type="caution">
    <text evidence="1">The sequence shown here is derived from an EMBL/GenBank/DDBJ whole genome shotgun (WGS) entry which is preliminary data.</text>
</comment>
<organism evidence="1 2">
    <name type="scientific">Candidatus Omnitrophus magneticus</name>
    <dbReference type="NCBI Taxonomy" id="1609969"/>
    <lineage>
        <taxon>Bacteria</taxon>
        <taxon>Pseudomonadati</taxon>
        <taxon>Candidatus Omnitrophota</taxon>
        <taxon>Candidatus Omnitrophus</taxon>
    </lineage>
</organism>
<evidence type="ECO:0000313" key="1">
    <source>
        <dbReference type="EMBL" id="KJJ84535.1"/>
    </source>
</evidence>